<dbReference type="EMBL" id="CP000474">
    <property type="protein sequence ID" value="ABM06887.1"/>
    <property type="molecule type" value="Genomic_DNA"/>
</dbReference>
<gene>
    <name evidence="2" type="ordered locus">AAur_1871</name>
</gene>
<accession>A1R5V8</accession>
<reference evidence="2 3" key="1">
    <citation type="journal article" date="2006" name="PLoS Genet.">
        <title>Secrets of soil survival revealed by the genome sequence of Arthrobacter aurescens TC1.</title>
        <authorList>
            <person name="Mongodin E.F."/>
            <person name="Shapir N."/>
            <person name="Daugherty S.C."/>
            <person name="DeBoy R.T."/>
            <person name="Emerson J.B."/>
            <person name="Shvartzbeyn A."/>
            <person name="Radune D."/>
            <person name="Vamathevan J."/>
            <person name="Riggs F."/>
            <person name="Grinberg V."/>
            <person name="Khouri H."/>
            <person name="Wackett L.P."/>
            <person name="Nelson K.E."/>
            <person name="Sadowsky M.J."/>
        </authorList>
    </citation>
    <scope>NUCLEOTIDE SEQUENCE [LARGE SCALE GENOMIC DNA]</scope>
    <source>
        <strain evidence="2 3">TC1</strain>
    </source>
</reference>
<protein>
    <submittedName>
        <fullName evidence="2">Uncharacterized protein</fullName>
    </submittedName>
</protein>
<keyword evidence="3" id="KW-1185">Reference proteome</keyword>
<dbReference type="HOGENOM" id="CLU_041420_1_0_11"/>
<feature type="transmembrane region" description="Helical" evidence="1">
    <location>
        <begin position="315"/>
        <end position="336"/>
    </location>
</feature>
<proteinExistence type="predicted"/>
<keyword evidence="1" id="KW-0812">Transmembrane</keyword>
<dbReference type="RefSeq" id="WP_011774564.1">
    <property type="nucleotide sequence ID" value="NC_008711.1"/>
</dbReference>
<evidence type="ECO:0000313" key="2">
    <source>
        <dbReference type="EMBL" id="ABM06887.1"/>
    </source>
</evidence>
<evidence type="ECO:0000313" key="3">
    <source>
        <dbReference type="Proteomes" id="UP000000637"/>
    </source>
</evidence>
<feature type="transmembrane region" description="Helical" evidence="1">
    <location>
        <begin position="191"/>
        <end position="215"/>
    </location>
</feature>
<dbReference type="AlphaFoldDB" id="A1R5V8"/>
<dbReference type="KEGG" id="aau:AAur_1871"/>
<dbReference type="eggNOG" id="COG5502">
    <property type="taxonomic scope" value="Bacteria"/>
</dbReference>
<dbReference type="Proteomes" id="UP000000637">
    <property type="component" value="Chromosome"/>
</dbReference>
<keyword evidence="1" id="KW-0472">Membrane</keyword>
<sequence length="362" mass="40074">MNPTSARTLGVLAEPEVTAEFAERNGREVRDLLNLADERHVWSVVIEYQDFTAGNGLEPMLGSLAKHRNLRAWDVMVCLTDLPIRMDGRTVIAEVALGEQISLVSVPALGAINMDRRVRTAVADLSWAMHRPFDPEDEAVEFGPPSLHKSRHIEATVPDQGPIGFRYVSATRLGRGRLLAGMLRANRPWRLVFGLRSAMAAAIATGAFALVTNTIWQLADLLGTTRLTLLMALSISSMVFWIIVQHDLWESAKRNDSLERYKASLYNISTVWSLIIGVVISYFLLFVAVLLAAAFTIDNALLAVTMQHPVTFWDFAEVAWMTTSAALIGGALGSGFESKDDILRAAYGQRERHRRQSVADDE</sequence>
<dbReference type="STRING" id="290340.AAur_1871"/>
<feature type="transmembrane region" description="Helical" evidence="1">
    <location>
        <begin position="227"/>
        <end position="244"/>
    </location>
</feature>
<keyword evidence="1" id="KW-1133">Transmembrane helix</keyword>
<organism evidence="2 3">
    <name type="scientific">Paenarthrobacter aurescens (strain TC1)</name>
    <dbReference type="NCBI Taxonomy" id="290340"/>
    <lineage>
        <taxon>Bacteria</taxon>
        <taxon>Bacillati</taxon>
        <taxon>Actinomycetota</taxon>
        <taxon>Actinomycetes</taxon>
        <taxon>Micrococcales</taxon>
        <taxon>Micrococcaceae</taxon>
        <taxon>Paenarthrobacter</taxon>
    </lineage>
</organism>
<evidence type="ECO:0000256" key="1">
    <source>
        <dbReference type="SAM" id="Phobius"/>
    </source>
</evidence>
<feature type="transmembrane region" description="Helical" evidence="1">
    <location>
        <begin position="265"/>
        <end position="295"/>
    </location>
</feature>
<name>A1R5V8_PAEAT</name>